<dbReference type="InterPro" id="IPR011009">
    <property type="entry name" value="Kinase-like_dom_sf"/>
</dbReference>
<dbReference type="Pfam" id="PF01636">
    <property type="entry name" value="APH"/>
    <property type="match status" value="1"/>
</dbReference>
<evidence type="ECO:0000259" key="1">
    <source>
        <dbReference type="Pfam" id="PF01636"/>
    </source>
</evidence>
<organism evidence="2 3">
    <name type="scientific">Amnibacterium setariae</name>
    <dbReference type="NCBI Taxonomy" id="2306585"/>
    <lineage>
        <taxon>Bacteria</taxon>
        <taxon>Bacillati</taxon>
        <taxon>Actinomycetota</taxon>
        <taxon>Actinomycetes</taxon>
        <taxon>Micrococcales</taxon>
        <taxon>Microbacteriaceae</taxon>
        <taxon>Amnibacterium</taxon>
    </lineage>
</organism>
<dbReference type="Proteomes" id="UP000265742">
    <property type="component" value="Unassembled WGS sequence"/>
</dbReference>
<comment type="caution">
    <text evidence="2">The sequence shown here is derived from an EMBL/GenBank/DDBJ whole genome shotgun (WGS) entry which is preliminary data.</text>
</comment>
<dbReference type="EMBL" id="QXTG01000001">
    <property type="protein sequence ID" value="RIX30262.1"/>
    <property type="molecule type" value="Genomic_DNA"/>
</dbReference>
<dbReference type="SUPFAM" id="SSF56112">
    <property type="entry name" value="Protein kinase-like (PK-like)"/>
    <property type="match status" value="1"/>
</dbReference>
<evidence type="ECO:0000313" key="3">
    <source>
        <dbReference type="Proteomes" id="UP000265742"/>
    </source>
</evidence>
<keyword evidence="3" id="KW-1185">Reference proteome</keyword>
<evidence type="ECO:0000313" key="2">
    <source>
        <dbReference type="EMBL" id="RIX30262.1"/>
    </source>
</evidence>
<proteinExistence type="predicted"/>
<dbReference type="Gene3D" id="3.90.1200.10">
    <property type="match status" value="1"/>
</dbReference>
<gene>
    <name evidence="2" type="ORF">D1781_02135</name>
</gene>
<dbReference type="AlphaFoldDB" id="A0A3A1U1C5"/>
<dbReference type="Gene3D" id="3.30.200.20">
    <property type="entry name" value="Phosphorylase Kinase, domain 1"/>
    <property type="match status" value="1"/>
</dbReference>
<name>A0A3A1U1C5_9MICO</name>
<dbReference type="InterPro" id="IPR002575">
    <property type="entry name" value="Aminoglycoside_PTrfase"/>
</dbReference>
<keyword evidence="2" id="KW-0808">Transferase</keyword>
<sequence length="354" mass="36503">MRSSFGASAITVSPTTAFMSSSSMGLVLERTLPHAAAFRLGREDGGMQRSSPRPEWLDVPAPLRAAVEGLLGSRVTGAASRAGGWSPGTADVVLLEDGRRAFVKTASAAVNAVTVDMHRREAAVLEALAGSGVAPRLLGRVEDDGWIAVAVEHVDGRHPDPRSPTDTAAVLDAVAALPVPAPASVPRAEETARDALDDGAADWTRLLDEGRADAVPGGAAAVRALAALAAPAGDAVAGDGLVHGDLRPDNVLVRPDGTALLVDWPNAIEGAAWFDALTYALDVRRLGGDADRALAHPVLAAVDPLAVDAALAALAGYSVRRSLLPEPVGMAGIRAFQRLQGGIALDWIAERARR</sequence>
<feature type="domain" description="Aminoglycoside phosphotransferase" evidence="1">
    <location>
        <begin position="91"/>
        <end position="300"/>
    </location>
</feature>
<protein>
    <submittedName>
        <fullName evidence="2">Aminoglycoside phosphotransferase family protein</fullName>
    </submittedName>
</protein>
<dbReference type="GO" id="GO:0016740">
    <property type="term" value="F:transferase activity"/>
    <property type="evidence" value="ECO:0007669"/>
    <property type="project" value="UniProtKB-KW"/>
</dbReference>
<accession>A0A3A1U1C5</accession>
<reference evidence="3" key="1">
    <citation type="submission" date="2018-09" db="EMBL/GenBank/DDBJ databases">
        <authorList>
            <person name="Kim I."/>
        </authorList>
    </citation>
    <scope>NUCLEOTIDE SEQUENCE [LARGE SCALE GENOMIC DNA]</scope>
    <source>
        <strain evidence="3">DD4a</strain>
    </source>
</reference>